<sequence length="279" mass="31874">MPVIDAHQHFWIYDPVKDAWITDKMSVLKRNYMPDDLLPELKQAGVDGTVVVQAGTSEQENSFLIQLAHEHAFIQGVVGWIDLCSDQIEEQLKTYQQIPLLKGFRHIVQSEPDDYLLRKEVQQGIATIGRHGFTYDILIYPRQLPAALQLVESLPKQPLVVDHLAKPLIRNKQMEPWASQIQTLAQAPHVYCKLSGWATEADWQHWTPEDVYPYFDVIFDAFGAERIMFGSDWPVCLLAAGYSGIEQTVTQYLLRYFPDAMPAVMGLNAIRFYRLPASS</sequence>
<feature type="domain" description="Amidohydrolase-related" evidence="2">
    <location>
        <begin position="4"/>
        <end position="275"/>
    </location>
</feature>
<comment type="caution">
    <text evidence="3">The sequence shown here is derived from an EMBL/GenBank/DDBJ whole genome shotgun (WGS) entry which is preliminary data.</text>
</comment>
<dbReference type="EMBL" id="PGFG01000001">
    <property type="protein sequence ID" value="PJJ75670.1"/>
    <property type="molecule type" value="Genomic_DNA"/>
</dbReference>
<dbReference type="GO" id="GO:0016787">
    <property type="term" value="F:hydrolase activity"/>
    <property type="evidence" value="ECO:0007669"/>
    <property type="project" value="InterPro"/>
</dbReference>
<evidence type="ECO:0000256" key="1">
    <source>
        <dbReference type="ARBA" id="ARBA00038310"/>
    </source>
</evidence>
<dbReference type="PANTHER" id="PTHR43569">
    <property type="entry name" value="AMIDOHYDROLASE"/>
    <property type="match status" value="1"/>
</dbReference>
<proteinExistence type="inferred from homology"/>
<dbReference type="Gene3D" id="3.20.20.140">
    <property type="entry name" value="Metal-dependent hydrolases"/>
    <property type="match status" value="1"/>
</dbReference>
<dbReference type="AlphaFoldDB" id="A0A2M9CUT1"/>
<name>A0A2M9CUT1_9BACT</name>
<keyword evidence="4" id="KW-1185">Reference proteome</keyword>
<protein>
    <submittedName>
        <fullName evidence="3">L-fuconolactonase</fullName>
    </submittedName>
</protein>
<dbReference type="OrthoDB" id="5450317at2"/>
<accession>A0A2M9CUT1</accession>
<evidence type="ECO:0000259" key="2">
    <source>
        <dbReference type="Pfam" id="PF04909"/>
    </source>
</evidence>
<dbReference type="SUPFAM" id="SSF51556">
    <property type="entry name" value="Metallo-dependent hydrolases"/>
    <property type="match status" value="1"/>
</dbReference>
<gene>
    <name evidence="3" type="ORF">BXY57_1251</name>
</gene>
<dbReference type="RefSeq" id="WP_100314251.1">
    <property type="nucleotide sequence ID" value="NZ_PGFG01000001.1"/>
</dbReference>
<dbReference type="InterPro" id="IPR032466">
    <property type="entry name" value="Metal_Hydrolase"/>
</dbReference>
<dbReference type="InterPro" id="IPR006680">
    <property type="entry name" value="Amidohydro-rel"/>
</dbReference>
<evidence type="ECO:0000313" key="4">
    <source>
        <dbReference type="Proteomes" id="UP000230000"/>
    </source>
</evidence>
<dbReference type="Proteomes" id="UP000230000">
    <property type="component" value="Unassembled WGS sequence"/>
</dbReference>
<comment type="similarity">
    <text evidence="1">Belongs to the metallo-dependent hydrolases superfamily.</text>
</comment>
<evidence type="ECO:0000313" key="3">
    <source>
        <dbReference type="EMBL" id="PJJ75670.1"/>
    </source>
</evidence>
<organism evidence="3 4">
    <name type="scientific">Thermoflavifilum aggregans</name>
    <dbReference type="NCBI Taxonomy" id="454188"/>
    <lineage>
        <taxon>Bacteria</taxon>
        <taxon>Pseudomonadati</taxon>
        <taxon>Bacteroidota</taxon>
        <taxon>Chitinophagia</taxon>
        <taxon>Chitinophagales</taxon>
        <taxon>Chitinophagaceae</taxon>
        <taxon>Thermoflavifilum</taxon>
    </lineage>
</organism>
<dbReference type="Pfam" id="PF04909">
    <property type="entry name" value="Amidohydro_2"/>
    <property type="match status" value="1"/>
</dbReference>
<dbReference type="InterPro" id="IPR052350">
    <property type="entry name" value="Metallo-dep_Lactonases"/>
</dbReference>
<reference evidence="3 4" key="1">
    <citation type="submission" date="2017-11" db="EMBL/GenBank/DDBJ databases">
        <title>Genomic Encyclopedia of Archaeal and Bacterial Type Strains, Phase II (KMG-II): From Individual Species to Whole Genera.</title>
        <authorList>
            <person name="Goeker M."/>
        </authorList>
    </citation>
    <scope>NUCLEOTIDE SEQUENCE [LARGE SCALE GENOMIC DNA]</scope>
    <source>
        <strain evidence="3 4">DSM 27268</strain>
    </source>
</reference>
<dbReference type="PANTHER" id="PTHR43569:SF2">
    <property type="entry name" value="AMIDOHYDROLASE-RELATED DOMAIN-CONTAINING PROTEIN"/>
    <property type="match status" value="1"/>
</dbReference>